<dbReference type="InterPro" id="IPR036250">
    <property type="entry name" value="AcylCo_DH-like_C"/>
</dbReference>
<protein>
    <submittedName>
        <fullName evidence="9">Acyl-CoA dehydrogenase</fullName>
    </submittedName>
</protein>
<name>A0ABW2BU58_9PSEU</name>
<feature type="domain" description="Acyl-CoA dehydrogenase/oxidase N-terminal" evidence="8">
    <location>
        <begin position="372"/>
        <end position="461"/>
    </location>
</feature>
<dbReference type="InterPro" id="IPR006091">
    <property type="entry name" value="Acyl-CoA_Oxase/DH_mid-dom"/>
</dbReference>
<evidence type="ECO:0000259" key="8">
    <source>
        <dbReference type="Pfam" id="PF02771"/>
    </source>
</evidence>
<dbReference type="SUPFAM" id="SSF56645">
    <property type="entry name" value="Acyl-CoA dehydrogenase NM domain-like"/>
    <property type="match status" value="2"/>
</dbReference>
<organism evidence="9 10">
    <name type="scientific">Haloechinothrix salitolerans</name>
    <dbReference type="NCBI Taxonomy" id="926830"/>
    <lineage>
        <taxon>Bacteria</taxon>
        <taxon>Bacillati</taxon>
        <taxon>Actinomycetota</taxon>
        <taxon>Actinomycetes</taxon>
        <taxon>Pseudonocardiales</taxon>
        <taxon>Pseudonocardiaceae</taxon>
        <taxon>Haloechinothrix</taxon>
    </lineage>
</organism>
<proteinExistence type="inferred from homology"/>
<feature type="domain" description="Acyl-CoA dehydrogenase/oxidase C-terminal" evidence="6">
    <location>
        <begin position="213"/>
        <end position="345"/>
    </location>
</feature>
<dbReference type="Gene3D" id="1.20.140.10">
    <property type="entry name" value="Butyryl-CoA Dehydrogenase, subunit A, domain 3"/>
    <property type="match status" value="2"/>
</dbReference>
<evidence type="ECO:0000256" key="3">
    <source>
        <dbReference type="ARBA" id="ARBA00022630"/>
    </source>
</evidence>
<evidence type="ECO:0000313" key="10">
    <source>
        <dbReference type="Proteomes" id="UP001596337"/>
    </source>
</evidence>
<comment type="cofactor">
    <cofactor evidence="1">
        <name>FAD</name>
        <dbReference type="ChEBI" id="CHEBI:57692"/>
    </cofactor>
</comment>
<dbReference type="InterPro" id="IPR046373">
    <property type="entry name" value="Acyl-CoA_Oxase/DH_mid-dom_sf"/>
</dbReference>
<feature type="domain" description="Acyl-CoA dehydrogenase/oxidase N-terminal" evidence="8">
    <location>
        <begin position="6"/>
        <end position="110"/>
    </location>
</feature>
<gene>
    <name evidence="9" type="ORF">ACFQGD_05205</name>
</gene>
<dbReference type="InterPro" id="IPR052161">
    <property type="entry name" value="Mycobact_Acyl-CoA_DH"/>
</dbReference>
<evidence type="ECO:0000313" key="9">
    <source>
        <dbReference type="EMBL" id="MFC6866536.1"/>
    </source>
</evidence>
<evidence type="ECO:0000259" key="7">
    <source>
        <dbReference type="Pfam" id="PF02770"/>
    </source>
</evidence>
<dbReference type="Gene3D" id="1.10.540.10">
    <property type="entry name" value="Acyl-CoA dehydrogenase/oxidase, N-terminal domain"/>
    <property type="match status" value="2"/>
</dbReference>
<dbReference type="PANTHER" id="PTHR43292">
    <property type="entry name" value="ACYL-COA DEHYDROGENASE"/>
    <property type="match status" value="1"/>
</dbReference>
<feature type="domain" description="Acyl-CoA dehydrogenase/oxidase C-terminal" evidence="6">
    <location>
        <begin position="571"/>
        <end position="709"/>
    </location>
</feature>
<dbReference type="EMBL" id="JBHSXX010000001">
    <property type="protein sequence ID" value="MFC6866536.1"/>
    <property type="molecule type" value="Genomic_DNA"/>
</dbReference>
<dbReference type="InterPro" id="IPR009075">
    <property type="entry name" value="AcylCo_DH/oxidase_C"/>
</dbReference>
<dbReference type="Gene3D" id="2.40.110.10">
    <property type="entry name" value="Butyryl-CoA Dehydrogenase, subunit A, domain 2"/>
    <property type="match status" value="1"/>
</dbReference>
<keyword evidence="5" id="KW-0560">Oxidoreductase</keyword>
<dbReference type="InterPro" id="IPR009100">
    <property type="entry name" value="AcylCoA_DH/oxidase_NM_dom_sf"/>
</dbReference>
<keyword evidence="3" id="KW-0285">Flavoprotein</keyword>
<evidence type="ECO:0000256" key="4">
    <source>
        <dbReference type="ARBA" id="ARBA00022827"/>
    </source>
</evidence>
<dbReference type="InterPro" id="IPR037069">
    <property type="entry name" value="AcylCoA_DH/ox_N_sf"/>
</dbReference>
<keyword evidence="4" id="KW-0274">FAD</keyword>
<dbReference type="InterPro" id="IPR013786">
    <property type="entry name" value="AcylCoA_DH/ox_N"/>
</dbReference>
<evidence type="ECO:0000256" key="1">
    <source>
        <dbReference type="ARBA" id="ARBA00001974"/>
    </source>
</evidence>
<feature type="domain" description="Acyl-CoA oxidase/dehydrogenase middle" evidence="7">
    <location>
        <begin position="465"/>
        <end position="549"/>
    </location>
</feature>
<comment type="caution">
    <text evidence="9">The sequence shown here is derived from an EMBL/GenBank/DDBJ whole genome shotgun (WGS) entry which is preliminary data.</text>
</comment>
<reference evidence="10" key="1">
    <citation type="journal article" date="2019" name="Int. J. Syst. Evol. Microbiol.">
        <title>The Global Catalogue of Microorganisms (GCM) 10K type strain sequencing project: providing services to taxonomists for standard genome sequencing and annotation.</title>
        <authorList>
            <consortium name="The Broad Institute Genomics Platform"/>
            <consortium name="The Broad Institute Genome Sequencing Center for Infectious Disease"/>
            <person name="Wu L."/>
            <person name="Ma J."/>
        </authorList>
    </citation>
    <scope>NUCLEOTIDE SEQUENCE [LARGE SCALE GENOMIC DNA]</scope>
    <source>
        <strain evidence="10">KCTC 32255</strain>
    </source>
</reference>
<evidence type="ECO:0000259" key="6">
    <source>
        <dbReference type="Pfam" id="PF00441"/>
    </source>
</evidence>
<evidence type="ECO:0000256" key="5">
    <source>
        <dbReference type="ARBA" id="ARBA00023002"/>
    </source>
</evidence>
<keyword evidence="10" id="KW-1185">Reference proteome</keyword>
<dbReference type="SUPFAM" id="SSF47203">
    <property type="entry name" value="Acyl-CoA dehydrogenase C-terminal domain-like"/>
    <property type="match status" value="2"/>
</dbReference>
<dbReference type="PANTHER" id="PTHR43292:SF4">
    <property type="entry name" value="ACYL-COA DEHYDROGENASE FADE34"/>
    <property type="match status" value="1"/>
</dbReference>
<dbReference type="Pfam" id="PF02771">
    <property type="entry name" value="Acyl-CoA_dh_N"/>
    <property type="match status" value="2"/>
</dbReference>
<evidence type="ECO:0000256" key="2">
    <source>
        <dbReference type="ARBA" id="ARBA00009347"/>
    </source>
</evidence>
<sequence>MPIAITDTQRALADSIREWAKRSHPVEAARDAAPERTWAGLADIGLFGIAVPDDLGGAGASVADAAAGLEAAAEVLVPGPVLPTMLAAAFLGHHADAALAKELVPGLVAGTSWAAVALDPATVTGVSTSEGVRLSGDAGLLPGADVDAVLLLPADVDGERRWCVVSPGTARIERLDSLDLSRSVARVHLDDVVLPPTAVLPGTSDVRDFAAGLAAAEASGVAAWCLRTASEYARVREQFGVKIGTFQAVKQLCATMLCRAEQAAALAWDAARVADGGDTDQRAFAAAVAAAGALDAAVDNAKDCVQVLGGIGFTWEHDAHLYLRRAVALRQWLGGSATWRRRAARLALAGTRRELGVDLREHGADAATAERVRADVDQIAAAPAEHRRGMLAETGYLMPHWPKPYGLDASPALQLTIDAALDRAGVDRPDLVIGGWATATILRHGTDDQRDRFLMPTLRGELSWCQLFSEPEAGSDLASLRTVAERTDGGWLLTGQKVWTSLAREADWAICLARTDHEVPKHKGITYFLVDMRSPGIETRPLREITGEERFNEVFLTSVFVPDANVVGDPGDGWRLARTTLANERVAMSDSSLGESLERLLTLVREDTDLAEVGRLIVDGAACALLDLRSVLSQLAEQGQGAESSVRKLIGVRHRQDVAEFALDLLGPAGLAGEPATHDVQHEFLLSRCLSIAGGTTEVLRNVAAERLLGLPRG</sequence>
<dbReference type="Pfam" id="PF02770">
    <property type="entry name" value="Acyl-CoA_dh_M"/>
    <property type="match status" value="1"/>
</dbReference>
<dbReference type="Proteomes" id="UP001596337">
    <property type="component" value="Unassembled WGS sequence"/>
</dbReference>
<dbReference type="Pfam" id="PF00441">
    <property type="entry name" value="Acyl-CoA_dh_1"/>
    <property type="match status" value="2"/>
</dbReference>
<dbReference type="RefSeq" id="WP_345395673.1">
    <property type="nucleotide sequence ID" value="NZ_BAABLA010000024.1"/>
</dbReference>
<accession>A0ABW2BU58</accession>
<comment type="similarity">
    <text evidence="2">Belongs to the acyl-CoA dehydrogenase family.</text>
</comment>